<dbReference type="NCBIfam" id="TIGR01292">
    <property type="entry name" value="TRX_reduct"/>
    <property type="match status" value="1"/>
</dbReference>
<dbReference type="EMBL" id="FOSF01000075">
    <property type="protein sequence ID" value="SFK43597.1"/>
    <property type="molecule type" value="Genomic_DNA"/>
</dbReference>
<dbReference type="AlphaFoldDB" id="A0A662ZCD8"/>
<dbReference type="PRINTS" id="PR00469">
    <property type="entry name" value="PNDRDTASEII"/>
</dbReference>
<evidence type="ECO:0000256" key="2">
    <source>
        <dbReference type="ARBA" id="ARBA00023002"/>
    </source>
</evidence>
<dbReference type="InterPro" id="IPR050097">
    <property type="entry name" value="Ferredoxin-NADP_redctase_2"/>
</dbReference>
<dbReference type="Proteomes" id="UP000243374">
    <property type="component" value="Unassembled WGS sequence"/>
</dbReference>
<sequence length="310" mass="32735">MTQYVLNTVIIGSGPAGWTAAIYACRSGLSPVLVSGPEPGGQLTTTPEIGNWPGRKDAPDGFSLMQTLQEHAVSLGTKMLSDTVVKVDFSGAIKELTLSSGEVLKSKTVIIATGAKAKYLGIPSEENYKGRGISACATCDGFFFRNKVVAVVGGGSAAFVEALYLTNMCKKVYLIHRREGFRSEKVMVDKLRSMVDSGKVEFILNAQITEFKGDGSKLTGVELDVKGEKKDLALDGVFVAIGHAPATSVFEGQIELEEGYIKTGFGTATSTSAKGVFAAGDCTDRVYRQAITSAGEGCKAALDAEKYLLG</sequence>
<keyword evidence="3" id="KW-0274">FAD</keyword>
<proteinExistence type="inferred from homology"/>
<feature type="domain" description="FAD/NAD(P)-binding" evidence="4">
    <location>
        <begin position="8"/>
        <end position="297"/>
    </location>
</feature>
<comment type="cofactor">
    <cofactor evidence="3">
        <name>FAD</name>
        <dbReference type="ChEBI" id="CHEBI:57692"/>
    </cofactor>
</comment>
<dbReference type="OrthoDB" id="9806179at2"/>
<keyword evidence="1 3" id="KW-0285">Flavoprotein</keyword>
<dbReference type="GO" id="GO:0019430">
    <property type="term" value="P:removal of superoxide radicals"/>
    <property type="evidence" value="ECO:0007669"/>
    <property type="project" value="UniProtKB-UniRule"/>
</dbReference>
<gene>
    <name evidence="5" type="ORF">SAMN04487865_10754</name>
</gene>
<protein>
    <recommendedName>
        <fullName evidence="3">Thioredoxin reductase</fullName>
        <ecNumber evidence="3">1.8.1.9</ecNumber>
    </recommendedName>
</protein>
<keyword evidence="2 3" id="KW-0560">Oxidoreductase</keyword>
<evidence type="ECO:0000313" key="6">
    <source>
        <dbReference type="Proteomes" id="UP000243374"/>
    </source>
</evidence>
<comment type="similarity">
    <text evidence="3">Belongs to the class-II pyridine nucleotide-disulfide oxidoreductase family.</text>
</comment>
<dbReference type="EC" id="1.8.1.9" evidence="3"/>
<evidence type="ECO:0000259" key="4">
    <source>
        <dbReference type="Pfam" id="PF07992"/>
    </source>
</evidence>
<dbReference type="Pfam" id="PF07992">
    <property type="entry name" value="Pyr_redox_2"/>
    <property type="match status" value="1"/>
</dbReference>
<dbReference type="PRINTS" id="PR00368">
    <property type="entry name" value="FADPNR"/>
</dbReference>
<organism evidence="5 6">
    <name type="scientific">Succinivibrio dextrinosolvens</name>
    <dbReference type="NCBI Taxonomy" id="83771"/>
    <lineage>
        <taxon>Bacteria</taxon>
        <taxon>Pseudomonadati</taxon>
        <taxon>Pseudomonadota</taxon>
        <taxon>Gammaproteobacteria</taxon>
        <taxon>Aeromonadales</taxon>
        <taxon>Succinivibrionaceae</taxon>
        <taxon>Succinivibrio</taxon>
    </lineage>
</organism>
<dbReference type="Gene3D" id="3.50.50.60">
    <property type="entry name" value="FAD/NAD(P)-binding domain"/>
    <property type="match status" value="2"/>
</dbReference>
<dbReference type="GO" id="GO:0004791">
    <property type="term" value="F:thioredoxin-disulfide reductase (NADPH) activity"/>
    <property type="evidence" value="ECO:0007669"/>
    <property type="project" value="UniProtKB-UniRule"/>
</dbReference>
<name>A0A662ZCD8_9GAMM</name>
<dbReference type="InterPro" id="IPR005982">
    <property type="entry name" value="Thioredox_Rdtase"/>
</dbReference>
<comment type="catalytic activity">
    <reaction evidence="3">
        <text>[thioredoxin]-dithiol + NADP(+) = [thioredoxin]-disulfide + NADPH + H(+)</text>
        <dbReference type="Rhea" id="RHEA:20345"/>
        <dbReference type="Rhea" id="RHEA-COMP:10698"/>
        <dbReference type="Rhea" id="RHEA-COMP:10700"/>
        <dbReference type="ChEBI" id="CHEBI:15378"/>
        <dbReference type="ChEBI" id="CHEBI:29950"/>
        <dbReference type="ChEBI" id="CHEBI:50058"/>
        <dbReference type="ChEBI" id="CHEBI:57783"/>
        <dbReference type="ChEBI" id="CHEBI:58349"/>
        <dbReference type="EC" id="1.8.1.9"/>
    </reaction>
</comment>
<keyword evidence="3" id="KW-0676">Redox-active center</keyword>
<comment type="subunit">
    <text evidence="3">Homodimer.</text>
</comment>
<dbReference type="RefSeq" id="WP_074841669.1">
    <property type="nucleotide sequence ID" value="NZ_CP047056.1"/>
</dbReference>
<dbReference type="GO" id="GO:0005737">
    <property type="term" value="C:cytoplasm"/>
    <property type="evidence" value="ECO:0007669"/>
    <property type="project" value="InterPro"/>
</dbReference>
<dbReference type="SUPFAM" id="SSF51905">
    <property type="entry name" value="FAD/NAD(P)-binding domain"/>
    <property type="match status" value="1"/>
</dbReference>
<dbReference type="InterPro" id="IPR023753">
    <property type="entry name" value="FAD/NAD-binding_dom"/>
</dbReference>
<dbReference type="PANTHER" id="PTHR48105">
    <property type="entry name" value="THIOREDOXIN REDUCTASE 1-RELATED-RELATED"/>
    <property type="match status" value="1"/>
</dbReference>
<evidence type="ECO:0000256" key="3">
    <source>
        <dbReference type="RuleBase" id="RU003880"/>
    </source>
</evidence>
<evidence type="ECO:0000313" key="5">
    <source>
        <dbReference type="EMBL" id="SFK43597.1"/>
    </source>
</evidence>
<keyword evidence="6" id="KW-1185">Reference proteome</keyword>
<accession>A0A662ZCD8</accession>
<evidence type="ECO:0000256" key="1">
    <source>
        <dbReference type="ARBA" id="ARBA00022630"/>
    </source>
</evidence>
<dbReference type="InterPro" id="IPR036188">
    <property type="entry name" value="FAD/NAD-bd_sf"/>
</dbReference>
<reference evidence="5 6" key="1">
    <citation type="submission" date="2016-10" db="EMBL/GenBank/DDBJ databases">
        <authorList>
            <person name="Varghese N."/>
            <person name="Submissions S."/>
        </authorList>
    </citation>
    <scope>NUCLEOTIDE SEQUENCE [LARGE SCALE GENOMIC DNA]</scope>
    <source>
        <strain evidence="5 6">22B</strain>
    </source>
</reference>